<dbReference type="Pfam" id="PF19310">
    <property type="entry name" value="TOP_N"/>
    <property type="match status" value="1"/>
</dbReference>
<gene>
    <name evidence="12" type="ORF">METZ01_LOCUS23826</name>
</gene>
<keyword evidence="6" id="KW-0862">Zinc</keyword>
<dbReference type="AlphaFoldDB" id="A0A381PV64"/>
<dbReference type="Gene3D" id="3.40.390.10">
    <property type="entry name" value="Collagenase (Catalytic Domain)"/>
    <property type="match status" value="1"/>
</dbReference>
<proteinExistence type="inferred from homology"/>
<protein>
    <recommendedName>
        <fullName evidence="9">oligopeptidase A</fullName>
        <ecNumber evidence="9">3.4.24.70</ecNumber>
    </recommendedName>
</protein>
<dbReference type="GO" id="GO:0006508">
    <property type="term" value="P:proteolysis"/>
    <property type="evidence" value="ECO:0007669"/>
    <property type="project" value="UniProtKB-KW"/>
</dbReference>
<comment type="similarity">
    <text evidence="2">Belongs to the peptidase M3 family.</text>
</comment>
<evidence type="ECO:0000256" key="6">
    <source>
        <dbReference type="ARBA" id="ARBA00022833"/>
    </source>
</evidence>
<evidence type="ECO:0000256" key="9">
    <source>
        <dbReference type="ARBA" id="ARBA00026100"/>
    </source>
</evidence>
<keyword evidence="4" id="KW-0479">Metal-binding</keyword>
<dbReference type="PANTHER" id="PTHR11804">
    <property type="entry name" value="PROTEASE M3 THIMET OLIGOPEPTIDASE-RELATED"/>
    <property type="match status" value="1"/>
</dbReference>
<dbReference type="GO" id="GO:0005829">
    <property type="term" value="C:cytosol"/>
    <property type="evidence" value="ECO:0007669"/>
    <property type="project" value="UniProtKB-ARBA"/>
</dbReference>
<keyword evidence="7" id="KW-0482">Metalloprotease</keyword>
<dbReference type="GO" id="GO:0046872">
    <property type="term" value="F:metal ion binding"/>
    <property type="evidence" value="ECO:0007669"/>
    <property type="project" value="UniProtKB-KW"/>
</dbReference>
<dbReference type="InterPro" id="IPR045090">
    <property type="entry name" value="Pept_M3A_M3B"/>
</dbReference>
<dbReference type="EC" id="3.4.24.70" evidence="9"/>
<accession>A0A381PV64</accession>
<dbReference type="EMBL" id="UINC01001106">
    <property type="protein sequence ID" value="SUZ70972.1"/>
    <property type="molecule type" value="Genomic_DNA"/>
</dbReference>
<comment type="cofactor">
    <cofactor evidence="1">
        <name>Zn(2+)</name>
        <dbReference type="ChEBI" id="CHEBI:29105"/>
    </cofactor>
</comment>
<dbReference type="InterPro" id="IPR034005">
    <property type="entry name" value="M3A_DCP"/>
</dbReference>
<evidence type="ECO:0000256" key="3">
    <source>
        <dbReference type="ARBA" id="ARBA00022670"/>
    </source>
</evidence>
<dbReference type="PANTHER" id="PTHR11804:SF84">
    <property type="entry name" value="SACCHAROLYSIN"/>
    <property type="match status" value="1"/>
</dbReference>
<evidence type="ECO:0000256" key="7">
    <source>
        <dbReference type="ARBA" id="ARBA00023049"/>
    </source>
</evidence>
<dbReference type="FunFam" id="3.40.390.10:FF:000009">
    <property type="entry name" value="Oligopeptidase A"/>
    <property type="match status" value="1"/>
</dbReference>
<feature type="domain" description="Oligopeptidase A N-terminal" evidence="11">
    <location>
        <begin position="41"/>
        <end position="165"/>
    </location>
</feature>
<evidence type="ECO:0000256" key="4">
    <source>
        <dbReference type="ARBA" id="ARBA00022723"/>
    </source>
</evidence>
<sequence length="692" mass="77991">MTVKIFVPGNWCSAVTETFAEIDGLPDFSGIEPDEIEEAIHQLLASNREELIGIVERASDDPDWDSLVAPLEEIDDRLTKAWVPISHLNAVVNTEALRAAHDGCLVALTQYSTELGQSKPLYEAYKNLRSSKSYDDELSPAQKKVVDNALIDFELSGVGLDEQNKKRFADISERLAVLASLFQNNVLDASDAWTRRFDGPEPLDGLPDVNLAIAAEAARVRGLDGYVVTLEMPSYAAVLDHAQDRELRREVHEAYVTRASDRGPHANSFDNTEIMIETLSLRHEQAQLLGYGNYAELSVVKNMTDDPAEIQGFLENLLDKSLPKAREDLKELTAFAREKYGINEIRPWDTRFLSEQLRQEKYAVSEEELRPYFPMDKVLVGMFDVVERLFGIRVQRAVAPDHWHDDVLFFEIFRDQDRIARFYVDPFARPHKQGGAWMNDCRVRRESGNFLQLPAAFLTCNFTPPVGDVPALLTHSEVVTLFHEFGHGLHHMLTRQTCAAVSGINGVPIDAVELPSQFMENWCWQPESIGLISGHWQTGDSLPETLLKRLLEARNFQSGLAMVRQLEFGLLDMALHTSLKALGPLEAMLDVRQRTGLVRPPEYDRFPWAFGHIFSGGYEAGYYSYLWSEILSADAFAAFEETSVFDRSAGQRFLQEILEIGGSKDAMEGYEAFRGRQPDPSALLRHNGFTTT</sequence>
<evidence type="ECO:0000259" key="11">
    <source>
        <dbReference type="Pfam" id="PF19310"/>
    </source>
</evidence>
<dbReference type="InterPro" id="IPR024079">
    <property type="entry name" value="MetalloPept_cat_dom_sf"/>
</dbReference>
<evidence type="ECO:0000256" key="5">
    <source>
        <dbReference type="ARBA" id="ARBA00022801"/>
    </source>
</evidence>
<dbReference type="Gene3D" id="1.10.1370.10">
    <property type="entry name" value="Neurolysin, domain 3"/>
    <property type="match status" value="1"/>
</dbReference>
<dbReference type="InterPro" id="IPR045666">
    <property type="entry name" value="OpdA_N"/>
</dbReference>
<dbReference type="InterPro" id="IPR001567">
    <property type="entry name" value="Pept_M3A_M3B_dom"/>
</dbReference>
<name>A0A381PV64_9ZZZZ</name>
<dbReference type="GO" id="GO:0006518">
    <property type="term" value="P:peptide metabolic process"/>
    <property type="evidence" value="ECO:0007669"/>
    <property type="project" value="TreeGrafter"/>
</dbReference>
<evidence type="ECO:0000256" key="8">
    <source>
        <dbReference type="ARBA" id="ARBA00024603"/>
    </source>
</evidence>
<dbReference type="CDD" id="cd06456">
    <property type="entry name" value="M3A_DCP"/>
    <property type="match status" value="1"/>
</dbReference>
<organism evidence="12">
    <name type="scientific">marine metagenome</name>
    <dbReference type="NCBI Taxonomy" id="408172"/>
    <lineage>
        <taxon>unclassified sequences</taxon>
        <taxon>metagenomes</taxon>
        <taxon>ecological metagenomes</taxon>
    </lineage>
</organism>
<reference evidence="12" key="1">
    <citation type="submission" date="2018-05" db="EMBL/GenBank/DDBJ databases">
        <authorList>
            <person name="Lanie J.A."/>
            <person name="Ng W.-L."/>
            <person name="Kazmierczak K.M."/>
            <person name="Andrzejewski T.M."/>
            <person name="Davidsen T.M."/>
            <person name="Wayne K.J."/>
            <person name="Tettelin H."/>
            <person name="Glass J.I."/>
            <person name="Rusch D."/>
            <person name="Podicherti R."/>
            <person name="Tsui H.-C.T."/>
            <person name="Winkler M.E."/>
        </authorList>
    </citation>
    <scope>NUCLEOTIDE SEQUENCE</scope>
</reference>
<evidence type="ECO:0000256" key="2">
    <source>
        <dbReference type="ARBA" id="ARBA00006040"/>
    </source>
</evidence>
<evidence type="ECO:0000259" key="10">
    <source>
        <dbReference type="Pfam" id="PF01432"/>
    </source>
</evidence>
<keyword evidence="5" id="KW-0378">Hydrolase</keyword>
<evidence type="ECO:0000313" key="12">
    <source>
        <dbReference type="EMBL" id="SUZ70972.1"/>
    </source>
</evidence>
<dbReference type="Pfam" id="PF01432">
    <property type="entry name" value="Peptidase_M3"/>
    <property type="match status" value="1"/>
</dbReference>
<evidence type="ECO:0000256" key="1">
    <source>
        <dbReference type="ARBA" id="ARBA00001947"/>
    </source>
</evidence>
<dbReference type="InterPro" id="IPR024077">
    <property type="entry name" value="Neurolysin/TOP_dom2"/>
</dbReference>
<keyword evidence="3" id="KW-0645">Protease</keyword>
<feature type="domain" description="Peptidase M3A/M3B catalytic" evidence="10">
    <location>
        <begin position="239"/>
        <end position="688"/>
    </location>
</feature>
<dbReference type="GO" id="GO:0004222">
    <property type="term" value="F:metalloendopeptidase activity"/>
    <property type="evidence" value="ECO:0007669"/>
    <property type="project" value="UniProtKB-EC"/>
</dbReference>
<dbReference type="SUPFAM" id="SSF55486">
    <property type="entry name" value="Metalloproteases ('zincins'), catalytic domain"/>
    <property type="match status" value="1"/>
</dbReference>
<comment type="catalytic activity">
    <reaction evidence="8">
        <text>Hydrolysis of oligopeptides, with broad specificity. Gly or Ala commonly occur as P1 or P1' residues, but more distant residues are also important, as is shown by the fact that Z-Gly-Pro-Gly-|-Gly-Pro-Ala is cleaved, but not Z-(Gly)(5).</text>
        <dbReference type="EC" id="3.4.24.70"/>
    </reaction>
</comment>